<dbReference type="Pfam" id="PF03466">
    <property type="entry name" value="LysR_substrate"/>
    <property type="match status" value="1"/>
</dbReference>
<proteinExistence type="inferred from homology"/>
<comment type="caution">
    <text evidence="6">The sequence shown here is derived from an EMBL/GenBank/DDBJ whole genome shotgun (WGS) entry which is preliminary data.</text>
</comment>
<comment type="similarity">
    <text evidence="1">Belongs to the LysR transcriptional regulatory family.</text>
</comment>
<protein>
    <submittedName>
        <fullName evidence="6">LysR family transcriptional regulator</fullName>
    </submittedName>
</protein>
<evidence type="ECO:0000313" key="6">
    <source>
        <dbReference type="EMBL" id="MBD1602331.1"/>
    </source>
</evidence>
<evidence type="ECO:0000259" key="5">
    <source>
        <dbReference type="PROSITE" id="PS50931"/>
    </source>
</evidence>
<dbReference type="Gene3D" id="1.10.10.10">
    <property type="entry name" value="Winged helix-like DNA-binding domain superfamily/Winged helix DNA-binding domain"/>
    <property type="match status" value="1"/>
</dbReference>
<evidence type="ECO:0000256" key="3">
    <source>
        <dbReference type="ARBA" id="ARBA00023125"/>
    </source>
</evidence>
<keyword evidence="4" id="KW-0804">Transcription</keyword>
<organism evidence="6 7">
    <name type="scientific">Pseudomonas typographi</name>
    <dbReference type="NCBI Taxonomy" id="2715964"/>
    <lineage>
        <taxon>Bacteria</taxon>
        <taxon>Pseudomonadati</taxon>
        <taxon>Pseudomonadota</taxon>
        <taxon>Gammaproteobacteria</taxon>
        <taxon>Pseudomonadales</taxon>
        <taxon>Pseudomonadaceae</taxon>
        <taxon>Pseudomonas</taxon>
    </lineage>
</organism>
<dbReference type="SUPFAM" id="SSF46785">
    <property type="entry name" value="Winged helix' DNA-binding domain"/>
    <property type="match status" value="1"/>
</dbReference>
<dbReference type="InterPro" id="IPR005119">
    <property type="entry name" value="LysR_subst-bd"/>
</dbReference>
<name>A0ABR7ZAI7_9PSED</name>
<dbReference type="PANTHER" id="PTHR30419:SF8">
    <property type="entry name" value="NITROGEN ASSIMILATION TRANSCRIPTIONAL ACTIVATOR-RELATED"/>
    <property type="match status" value="1"/>
</dbReference>
<dbReference type="InterPro" id="IPR036388">
    <property type="entry name" value="WH-like_DNA-bd_sf"/>
</dbReference>
<accession>A0ABR7ZAI7</accession>
<dbReference type="PRINTS" id="PR00039">
    <property type="entry name" value="HTHLYSR"/>
</dbReference>
<gene>
    <name evidence="6" type="ORF">HAQ05_26990</name>
</gene>
<reference evidence="6 7" key="1">
    <citation type="journal article" date="2020" name="Insects">
        <title>Bacteria Belonging to Pseudomonas typographi sp. nov. from the Bark Beetle Ips typographus Have Genomic Potential to Aid in the Host Ecology.</title>
        <authorList>
            <person name="Peral-Aranega E."/>
            <person name="Saati-Santamaria Z."/>
            <person name="Kolarik M."/>
            <person name="Rivas R."/>
            <person name="Garcia-Fraile P."/>
        </authorList>
    </citation>
    <scope>NUCLEOTIDE SEQUENCE [LARGE SCALE GENOMIC DNA]</scope>
    <source>
        <strain evidence="6 7">CA3A</strain>
    </source>
</reference>
<dbReference type="SUPFAM" id="SSF53850">
    <property type="entry name" value="Periplasmic binding protein-like II"/>
    <property type="match status" value="1"/>
</dbReference>
<keyword evidence="7" id="KW-1185">Reference proteome</keyword>
<dbReference type="InterPro" id="IPR036390">
    <property type="entry name" value="WH_DNA-bd_sf"/>
</dbReference>
<dbReference type="EMBL" id="JAAOCA010000065">
    <property type="protein sequence ID" value="MBD1602331.1"/>
    <property type="molecule type" value="Genomic_DNA"/>
</dbReference>
<dbReference type="Gene3D" id="3.40.190.290">
    <property type="match status" value="1"/>
</dbReference>
<keyword evidence="3" id="KW-0238">DNA-binding</keyword>
<keyword evidence="2" id="KW-0805">Transcription regulation</keyword>
<dbReference type="Pfam" id="PF00126">
    <property type="entry name" value="HTH_1"/>
    <property type="match status" value="1"/>
</dbReference>
<dbReference type="PROSITE" id="PS50931">
    <property type="entry name" value="HTH_LYSR"/>
    <property type="match status" value="1"/>
</dbReference>
<evidence type="ECO:0000256" key="2">
    <source>
        <dbReference type="ARBA" id="ARBA00023015"/>
    </source>
</evidence>
<evidence type="ECO:0000256" key="1">
    <source>
        <dbReference type="ARBA" id="ARBA00009437"/>
    </source>
</evidence>
<feature type="domain" description="HTH lysR-type" evidence="5">
    <location>
        <begin position="13"/>
        <end position="70"/>
    </location>
</feature>
<dbReference type="InterPro" id="IPR000847">
    <property type="entry name" value="LysR_HTH_N"/>
</dbReference>
<evidence type="ECO:0000256" key="4">
    <source>
        <dbReference type="ARBA" id="ARBA00023163"/>
    </source>
</evidence>
<dbReference type="PANTHER" id="PTHR30419">
    <property type="entry name" value="HTH-TYPE TRANSCRIPTIONAL REGULATOR YBHD"/>
    <property type="match status" value="1"/>
</dbReference>
<dbReference type="Proteomes" id="UP000805841">
    <property type="component" value="Unassembled WGS sequence"/>
</dbReference>
<dbReference type="InterPro" id="IPR050950">
    <property type="entry name" value="HTH-type_LysR_regulators"/>
</dbReference>
<sequence>MADISFNPLCNWLRFRHLVLIDTLARQQNMHATAQVMNISQPAVSKMLREVEKLLGFELFQRLPRSMPPTDLGEQVARYAAIALNDLRQFAEQINHLHAGGHGLVRVGTIFAATAVALPAAIVQVKQHWPLLNIQVQEHTSSVLLERLENKELDLVIARYTLDRHRGLFDFQALAPEPLALVVGSQHPLCLLGDLPMGGLSDWPWVVYPPGTPVRARTERAFAEAGWVFPGNVVETVSPRTTLQLLQTAPMIAMLAEAMVEPEVQAGRLHKLALPFPLALDDYGVITRRGEAPSWAAQALIDALLAAAPAGMAAG</sequence>
<dbReference type="RefSeq" id="WP_190427182.1">
    <property type="nucleotide sequence ID" value="NZ_JAAOCA010000065.1"/>
</dbReference>
<evidence type="ECO:0000313" key="7">
    <source>
        <dbReference type="Proteomes" id="UP000805841"/>
    </source>
</evidence>